<reference evidence="2" key="1">
    <citation type="submission" date="2021-03" db="EMBL/GenBank/DDBJ databases">
        <title>Roseibium sp. CAU 1637 isolated from Incheon.</title>
        <authorList>
            <person name="Kim W."/>
        </authorList>
    </citation>
    <scope>NUCLEOTIDE SEQUENCE</scope>
    <source>
        <strain evidence="2">CAU 1637</strain>
    </source>
</reference>
<comment type="caution">
    <text evidence="2">The sequence shown here is derived from an EMBL/GenBank/DDBJ whole genome shotgun (WGS) entry which is preliminary data.</text>
</comment>
<dbReference type="Pfam" id="PF00583">
    <property type="entry name" value="Acetyltransf_1"/>
    <property type="match status" value="1"/>
</dbReference>
<dbReference type="GO" id="GO:0016747">
    <property type="term" value="F:acyltransferase activity, transferring groups other than amino-acyl groups"/>
    <property type="evidence" value="ECO:0007669"/>
    <property type="project" value="InterPro"/>
</dbReference>
<dbReference type="SUPFAM" id="SSF55729">
    <property type="entry name" value="Acyl-CoA N-acyltransferases (Nat)"/>
    <property type="match status" value="1"/>
</dbReference>
<dbReference type="InterPro" id="IPR016181">
    <property type="entry name" value="Acyl_CoA_acyltransferase"/>
</dbReference>
<dbReference type="AlphaFoldDB" id="A0A939EQP0"/>
<evidence type="ECO:0000313" key="2">
    <source>
        <dbReference type="EMBL" id="MBO0346575.1"/>
    </source>
</evidence>
<dbReference type="Gene3D" id="3.40.630.30">
    <property type="match status" value="1"/>
</dbReference>
<dbReference type="PROSITE" id="PS51186">
    <property type="entry name" value="GNAT"/>
    <property type="match status" value="1"/>
</dbReference>
<keyword evidence="3" id="KW-1185">Reference proteome</keyword>
<dbReference type="EMBL" id="JAFLNF010000007">
    <property type="protein sequence ID" value="MBO0346575.1"/>
    <property type="molecule type" value="Genomic_DNA"/>
</dbReference>
<organism evidence="2 3">
    <name type="scientific">Roseibium limicola</name>
    <dbReference type="NCBI Taxonomy" id="2816037"/>
    <lineage>
        <taxon>Bacteria</taxon>
        <taxon>Pseudomonadati</taxon>
        <taxon>Pseudomonadota</taxon>
        <taxon>Alphaproteobacteria</taxon>
        <taxon>Hyphomicrobiales</taxon>
        <taxon>Stappiaceae</taxon>
        <taxon>Roseibium</taxon>
    </lineage>
</organism>
<sequence>MFLQLEVKPGKDVEQSRRKIFEELVKNDSQVNNKTLSNFVKEAHFLAFLFIEGILVGTNAIKNNKPYQRTLEEKSAVKLPDTDFFGEVGYLHVEKDHRSAGLGDLLILGTLAAVRNEGLFATIQTKNLSSRRLFERHGFMQVGKSWASKQKDDRVNLYVRPGLKKSN</sequence>
<accession>A0A939EQP0</accession>
<evidence type="ECO:0000313" key="3">
    <source>
        <dbReference type="Proteomes" id="UP000664779"/>
    </source>
</evidence>
<protein>
    <submittedName>
        <fullName evidence="2">GNAT family N-acetyltransferase</fullName>
    </submittedName>
</protein>
<name>A0A939EQP0_9HYPH</name>
<proteinExistence type="predicted"/>
<gene>
    <name evidence="2" type="ORF">J0X15_15185</name>
</gene>
<dbReference type="RefSeq" id="WP_206942476.1">
    <property type="nucleotide sequence ID" value="NZ_JAFLNF010000007.1"/>
</dbReference>
<evidence type="ECO:0000259" key="1">
    <source>
        <dbReference type="PROSITE" id="PS51186"/>
    </source>
</evidence>
<dbReference type="InterPro" id="IPR000182">
    <property type="entry name" value="GNAT_dom"/>
</dbReference>
<dbReference type="Proteomes" id="UP000664779">
    <property type="component" value="Unassembled WGS sequence"/>
</dbReference>
<feature type="domain" description="N-acetyltransferase" evidence="1">
    <location>
        <begin position="1"/>
        <end position="164"/>
    </location>
</feature>